<accession>A0ABY6DKS7</accession>
<dbReference type="RefSeq" id="WP_263124161.1">
    <property type="nucleotide sequence ID" value="NZ_CP106753.1"/>
</dbReference>
<dbReference type="Proteomes" id="UP001061302">
    <property type="component" value="Chromosome"/>
</dbReference>
<sequence length="160" mass="17804">MDRLGSNILSHRCGHSLSDMPPAFEQHEAFLIRAAFPCPHCLTELARRHGLHTRAYVNMQQLSPSMIAFVVEVAHAADELGDLLSVIGYGRSTPSQDEMTPGTQAPGEGTVWRKEMWFASNTDTRHVVALVDHIKLEMTWLSRYLPDGAVGVEFCKFPGE</sequence>
<evidence type="ECO:0000313" key="1">
    <source>
        <dbReference type="EMBL" id="UXY14838.1"/>
    </source>
</evidence>
<organism evidence="1 2">
    <name type="scientific">Chitiniphilus purpureus</name>
    <dbReference type="NCBI Taxonomy" id="2981137"/>
    <lineage>
        <taxon>Bacteria</taxon>
        <taxon>Pseudomonadati</taxon>
        <taxon>Pseudomonadota</taxon>
        <taxon>Betaproteobacteria</taxon>
        <taxon>Neisseriales</taxon>
        <taxon>Chitinibacteraceae</taxon>
        <taxon>Chitiniphilus</taxon>
    </lineage>
</organism>
<proteinExistence type="predicted"/>
<evidence type="ECO:0000313" key="2">
    <source>
        <dbReference type="Proteomes" id="UP001061302"/>
    </source>
</evidence>
<reference evidence="1" key="1">
    <citation type="submission" date="2022-10" db="EMBL/GenBank/DDBJ databases">
        <title>Chitiniphilus purpureus sp. nov., a novel chitin-degrading bacterium isolated from crawfish pond sediment.</title>
        <authorList>
            <person name="Li K."/>
        </authorList>
    </citation>
    <scope>NUCLEOTIDE SEQUENCE</scope>
    <source>
        <strain evidence="1">CD1</strain>
    </source>
</reference>
<dbReference type="EMBL" id="CP106753">
    <property type="protein sequence ID" value="UXY14838.1"/>
    <property type="molecule type" value="Genomic_DNA"/>
</dbReference>
<keyword evidence="2" id="KW-1185">Reference proteome</keyword>
<gene>
    <name evidence="1" type="ORF">N8I74_16185</name>
</gene>
<name>A0ABY6DKS7_9NEIS</name>
<protein>
    <submittedName>
        <fullName evidence="1">Uncharacterized protein</fullName>
    </submittedName>
</protein>